<evidence type="ECO:0000256" key="1">
    <source>
        <dbReference type="SAM" id="MobiDB-lite"/>
    </source>
</evidence>
<accession>A0A915JFR2</accession>
<dbReference type="Proteomes" id="UP000887565">
    <property type="component" value="Unplaced"/>
</dbReference>
<organism evidence="2 3">
    <name type="scientific">Romanomermis culicivorax</name>
    <name type="common">Nematode worm</name>
    <dbReference type="NCBI Taxonomy" id="13658"/>
    <lineage>
        <taxon>Eukaryota</taxon>
        <taxon>Metazoa</taxon>
        <taxon>Ecdysozoa</taxon>
        <taxon>Nematoda</taxon>
        <taxon>Enoplea</taxon>
        <taxon>Dorylaimia</taxon>
        <taxon>Mermithida</taxon>
        <taxon>Mermithoidea</taxon>
        <taxon>Mermithidae</taxon>
        <taxon>Romanomermis</taxon>
    </lineage>
</organism>
<dbReference type="AlphaFoldDB" id="A0A915JFR2"/>
<sequence length="100" mass="11394">MVRSNNSTDGHEEEHLTGRTKEQVIEADLPQNGGRINDNIVQQKNGAKDGYKFVSQEIVKADPRPMVTRKTSDRKDKKTSNRSRNLKTMTLKTMKPLINK</sequence>
<name>A0A915JFR2_ROMCU</name>
<keyword evidence="2" id="KW-1185">Reference proteome</keyword>
<feature type="region of interest" description="Disordered" evidence="1">
    <location>
        <begin position="1"/>
        <end position="38"/>
    </location>
</feature>
<feature type="compositionally biased region" description="Basic and acidic residues" evidence="1">
    <location>
        <begin position="70"/>
        <end position="79"/>
    </location>
</feature>
<protein>
    <submittedName>
        <fullName evidence="3">Uncharacterized protein</fullName>
    </submittedName>
</protein>
<feature type="compositionally biased region" description="Basic and acidic residues" evidence="1">
    <location>
        <begin position="9"/>
        <end position="24"/>
    </location>
</feature>
<dbReference type="WBParaSite" id="nRc.2.0.1.t25024-RA">
    <property type="protein sequence ID" value="nRc.2.0.1.t25024-RA"/>
    <property type="gene ID" value="nRc.2.0.1.g25024"/>
</dbReference>
<proteinExistence type="predicted"/>
<feature type="region of interest" description="Disordered" evidence="1">
    <location>
        <begin position="64"/>
        <end position="86"/>
    </location>
</feature>
<reference evidence="3" key="1">
    <citation type="submission" date="2022-11" db="UniProtKB">
        <authorList>
            <consortium name="WormBaseParasite"/>
        </authorList>
    </citation>
    <scope>IDENTIFICATION</scope>
</reference>
<evidence type="ECO:0000313" key="3">
    <source>
        <dbReference type="WBParaSite" id="nRc.2.0.1.t25024-RA"/>
    </source>
</evidence>
<evidence type="ECO:0000313" key="2">
    <source>
        <dbReference type="Proteomes" id="UP000887565"/>
    </source>
</evidence>